<reference evidence="1" key="1">
    <citation type="submission" date="2019-08" db="EMBL/GenBank/DDBJ databases">
        <authorList>
            <person name="Kucharzyk K."/>
            <person name="Murdoch R.W."/>
            <person name="Higgins S."/>
            <person name="Loffler F."/>
        </authorList>
    </citation>
    <scope>NUCLEOTIDE SEQUENCE</scope>
</reference>
<gene>
    <name evidence="1" type="ORF">SDC9_51317</name>
</gene>
<dbReference type="EMBL" id="VSSQ01001094">
    <property type="protein sequence ID" value="MPM05036.1"/>
    <property type="molecule type" value="Genomic_DNA"/>
</dbReference>
<protein>
    <submittedName>
        <fullName evidence="1">Uncharacterized protein</fullName>
    </submittedName>
</protein>
<comment type="caution">
    <text evidence="1">The sequence shown here is derived from an EMBL/GenBank/DDBJ whole genome shotgun (WGS) entry which is preliminary data.</text>
</comment>
<name>A0A644WM92_9ZZZZ</name>
<accession>A0A644WM92</accession>
<evidence type="ECO:0000313" key="1">
    <source>
        <dbReference type="EMBL" id="MPM05036.1"/>
    </source>
</evidence>
<sequence length="73" mass="8406">MSFNIEDLVKTEINVSINTDKRSPDQEKKILIEIRTDIFRNFQGARAFLTTEEAEDLAERIMGSAAYLRKTLV</sequence>
<dbReference type="AlphaFoldDB" id="A0A644WM92"/>
<proteinExistence type="predicted"/>
<organism evidence="1">
    <name type="scientific">bioreactor metagenome</name>
    <dbReference type="NCBI Taxonomy" id="1076179"/>
    <lineage>
        <taxon>unclassified sequences</taxon>
        <taxon>metagenomes</taxon>
        <taxon>ecological metagenomes</taxon>
    </lineage>
</organism>